<sequence length="128" mass="14793">MQLLSHHIDKAVSLFESCRGGRCGSMLYSIKAIADAERVQPEQAERSIERAEIFLKDVSRKQWTATQYLAKAWLLSKLSKNKKILLKNKIRSWGSSEELGLRSATLYEECGFWHRGEWIRKKFNCGCL</sequence>
<gene>
    <name evidence="1" type="ORF">SDC9_165301</name>
</gene>
<proteinExistence type="predicted"/>
<dbReference type="EMBL" id="VSSQ01065194">
    <property type="protein sequence ID" value="MPN17943.1"/>
    <property type="molecule type" value="Genomic_DNA"/>
</dbReference>
<accession>A0A645G175</accession>
<dbReference type="AlphaFoldDB" id="A0A645G175"/>
<comment type="caution">
    <text evidence="1">The sequence shown here is derived from an EMBL/GenBank/DDBJ whole genome shotgun (WGS) entry which is preliminary data.</text>
</comment>
<evidence type="ECO:0000313" key="1">
    <source>
        <dbReference type="EMBL" id="MPN17943.1"/>
    </source>
</evidence>
<protein>
    <submittedName>
        <fullName evidence="1">Uncharacterized protein</fullName>
    </submittedName>
</protein>
<reference evidence="1" key="1">
    <citation type="submission" date="2019-08" db="EMBL/GenBank/DDBJ databases">
        <authorList>
            <person name="Kucharzyk K."/>
            <person name="Murdoch R.W."/>
            <person name="Higgins S."/>
            <person name="Loffler F."/>
        </authorList>
    </citation>
    <scope>NUCLEOTIDE SEQUENCE</scope>
</reference>
<name>A0A645G175_9ZZZZ</name>
<organism evidence="1">
    <name type="scientific">bioreactor metagenome</name>
    <dbReference type="NCBI Taxonomy" id="1076179"/>
    <lineage>
        <taxon>unclassified sequences</taxon>
        <taxon>metagenomes</taxon>
        <taxon>ecological metagenomes</taxon>
    </lineage>
</organism>